<protein>
    <recommendedName>
        <fullName evidence="2">RNA polymerase II holoenzyme cyclin-like subunit</fullName>
    </recommendedName>
</protein>
<dbReference type="Proteomes" id="UP000016922">
    <property type="component" value="Unassembled WGS sequence"/>
</dbReference>
<dbReference type="InterPro" id="IPR036915">
    <property type="entry name" value="Cyclin-like_sf"/>
</dbReference>
<dbReference type="OrthoDB" id="4951845at2759"/>
<dbReference type="KEGG" id="glz:GLAREA_02082"/>
<dbReference type="SMART" id="SM00385">
    <property type="entry name" value="CYCLIN"/>
    <property type="match status" value="2"/>
</dbReference>
<feature type="domain" description="Cyclin-like" evidence="5">
    <location>
        <begin position="62"/>
        <end position="161"/>
    </location>
</feature>
<dbReference type="CDD" id="cd20546">
    <property type="entry name" value="CYCLIN_SpCG1C_ScCTK2-like_rpt2"/>
    <property type="match status" value="1"/>
</dbReference>
<dbReference type="InterPro" id="IPR006671">
    <property type="entry name" value="Cyclin_N"/>
</dbReference>
<comment type="similarity">
    <text evidence="1">Belongs to the cyclin family. Cyclin C subfamily.</text>
</comment>
<evidence type="ECO:0000256" key="1">
    <source>
        <dbReference type="ARBA" id="ARBA00008638"/>
    </source>
</evidence>
<evidence type="ECO:0000256" key="3">
    <source>
        <dbReference type="RuleBase" id="RU000383"/>
    </source>
</evidence>
<reference evidence="6 7" key="1">
    <citation type="journal article" date="2013" name="BMC Genomics">
        <title>Genomics-driven discovery of the pneumocandin biosynthetic gene cluster in the fungus Glarea lozoyensis.</title>
        <authorList>
            <person name="Chen L."/>
            <person name="Yue Q."/>
            <person name="Zhang X."/>
            <person name="Xiang M."/>
            <person name="Wang C."/>
            <person name="Li S."/>
            <person name="Che Y."/>
            <person name="Ortiz-Lopez F.J."/>
            <person name="Bills G.F."/>
            <person name="Liu X."/>
            <person name="An Z."/>
        </authorList>
    </citation>
    <scope>NUCLEOTIDE SEQUENCE [LARGE SCALE GENOMIC DNA]</scope>
    <source>
        <strain evidence="7">ATCC 20868 / MF5171</strain>
    </source>
</reference>
<sequence length="430" mass="49030">MAPAPPAPNVTPASNATALIGPHPSYIQVAKPYLFQQQLQNQLITLGANPTREDNFRLQGVQWINDVRIALQLPVRTFCTACVYYHKFRLAHKDTEYQFQDAAAAALLTACKIEDTLKKSKEILCAAHNVKHSIAEHLSPDDIAFENQSKMVIGLERLMLEASGFDFRVRFPHKHIIKLAKDSKVDSDVARTAYNIMLDLYRTFAPLKQSCAAMSFACIELATLLLEKQENRIHGERQPSYRKWHTKRAEVMETILDLLEHYTHFQKSSAIGSSYPIDTFINIRIRINKELEHEFDLARYTEQYEAPKINGKLNIITPKTPVTPASPSDLRINGKDIAASAAVSPRSAGSGKRGIGARGQEGTVRFMLDGEEAKREKAAVDEYYNVEYEEYEEEVEETIKVERVDHHHNRHHNGHDERYRRGHFNKRGRR</sequence>
<dbReference type="HOGENOM" id="CLU_038278_1_0_1"/>
<proteinExistence type="inferred from homology"/>
<dbReference type="EMBL" id="KE145371">
    <property type="protein sequence ID" value="EPE26170.1"/>
    <property type="molecule type" value="Genomic_DNA"/>
</dbReference>
<evidence type="ECO:0000313" key="7">
    <source>
        <dbReference type="Proteomes" id="UP000016922"/>
    </source>
</evidence>
<feature type="domain" description="Cyclin-like" evidence="5">
    <location>
        <begin position="174"/>
        <end position="260"/>
    </location>
</feature>
<dbReference type="InterPro" id="IPR043198">
    <property type="entry name" value="Cyclin/Ssn8"/>
</dbReference>
<dbReference type="FunFam" id="1.10.472.10:FF:000073">
    <property type="entry name" value="C-type cyclin"/>
    <property type="match status" value="1"/>
</dbReference>
<gene>
    <name evidence="6" type="ORF">GLAREA_02082</name>
</gene>
<feature type="compositionally biased region" description="Basic residues" evidence="4">
    <location>
        <begin position="420"/>
        <end position="430"/>
    </location>
</feature>
<dbReference type="GO" id="GO:0006357">
    <property type="term" value="P:regulation of transcription by RNA polymerase II"/>
    <property type="evidence" value="ECO:0007669"/>
    <property type="project" value="InterPro"/>
</dbReference>
<dbReference type="GO" id="GO:0016538">
    <property type="term" value="F:cyclin-dependent protein serine/threonine kinase regulator activity"/>
    <property type="evidence" value="ECO:0007669"/>
    <property type="project" value="InterPro"/>
</dbReference>
<dbReference type="InterPro" id="IPR013763">
    <property type="entry name" value="Cyclin-like_dom"/>
</dbReference>
<dbReference type="FunFam" id="1.10.472.10:FF:000101">
    <property type="entry name" value="Cyclin, putative"/>
    <property type="match status" value="1"/>
</dbReference>
<name>S3CK88_GLAL2</name>
<evidence type="ECO:0000313" key="6">
    <source>
        <dbReference type="EMBL" id="EPE26170.1"/>
    </source>
</evidence>
<organism evidence="6 7">
    <name type="scientific">Glarea lozoyensis (strain ATCC 20868 / MF5171)</name>
    <dbReference type="NCBI Taxonomy" id="1116229"/>
    <lineage>
        <taxon>Eukaryota</taxon>
        <taxon>Fungi</taxon>
        <taxon>Dikarya</taxon>
        <taxon>Ascomycota</taxon>
        <taxon>Pezizomycotina</taxon>
        <taxon>Leotiomycetes</taxon>
        <taxon>Helotiales</taxon>
        <taxon>Helotiaceae</taxon>
        <taxon>Glarea</taxon>
    </lineage>
</organism>
<evidence type="ECO:0000256" key="2">
    <source>
        <dbReference type="ARBA" id="ARBA00014912"/>
    </source>
</evidence>
<dbReference type="eggNOG" id="KOG0834">
    <property type="taxonomic scope" value="Eukaryota"/>
</dbReference>
<evidence type="ECO:0000256" key="4">
    <source>
        <dbReference type="SAM" id="MobiDB-lite"/>
    </source>
</evidence>
<dbReference type="Gene3D" id="1.10.472.10">
    <property type="entry name" value="Cyclin-like"/>
    <property type="match status" value="2"/>
</dbReference>
<keyword evidence="7" id="KW-1185">Reference proteome</keyword>
<dbReference type="AlphaFoldDB" id="S3CK88"/>
<dbReference type="RefSeq" id="XP_008087489.1">
    <property type="nucleotide sequence ID" value="XM_008089298.1"/>
</dbReference>
<keyword evidence="3" id="KW-0195">Cyclin</keyword>
<dbReference type="Pfam" id="PF00134">
    <property type="entry name" value="Cyclin_N"/>
    <property type="match status" value="1"/>
</dbReference>
<dbReference type="PANTHER" id="PTHR10026">
    <property type="entry name" value="CYCLIN"/>
    <property type="match status" value="1"/>
</dbReference>
<evidence type="ECO:0000259" key="5">
    <source>
        <dbReference type="SMART" id="SM00385"/>
    </source>
</evidence>
<dbReference type="GeneID" id="19461140"/>
<dbReference type="SUPFAM" id="SSF47954">
    <property type="entry name" value="Cyclin-like"/>
    <property type="match status" value="2"/>
</dbReference>
<dbReference type="STRING" id="1116229.S3CK88"/>
<feature type="region of interest" description="Disordered" evidence="4">
    <location>
        <begin position="403"/>
        <end position="430"/>
    </location>
</feature>
<accession>S3CK88</accession>
<dbReference type="OMA" id="GITWIDN"/>